<dbReference type="InterPro" id="IPR020904">
    <property type="entry name" value="Sc_DH/Rdtase_CS"/>
</dbReference>
<protein>
    <submittedName>
        <fullName evidence="5">3-oxoacyl-ACP reductase FabG</fullName>
    </submittedName>
</protein>
<accession>A0AAU1ZVJ4</accession>
<dbReference type="PROSITE" id="PS00061">
    <property type="entry name" value="ADH_SHORT"/>
    <property type="match status" value="1"/>
</dbReference>
<evidence type="ECO:0000256" key="1">
    <source>
        <dbReference type="ARBA" id="ARBA00006484"/>
    </source>
</evidence>
<dbReference type="SMART" id="SM00822">
    <property type="entry name" value="PKS_KR"/>
    <property type="match status" value="1"/>
</dbReference>
<dbReference type="Pfam" id="PF00106">
    <property type="entry name" value="adh_short"/>
    <property type="match status" value="1"/>
</dbReference>
<evidence type="ECO:0000256" key="2">
    <source>
        <dbReference type="ARBA" id="ARBA00023002"/>
    </source>
</evidence>
<organism evidence="5">
    <name type="scientific">Streptomyces sp. NBC_00093</name>
    <dbReference type="NCBI Taxonomy" id="2975649"/>
    <lineage>
        <taxon>Bacteria</taxon>
        <taxon>Bacillati</taxon>
        <taxon>Actinomycetota</taxon>
        <taxon>Actinomycetes</taxon>
        <taxon>Kitasatosporales</taxon>
        <taxon>Streptomycetaceae</taxon>
        <taxon>Streptomyces</taxon>
    </lineage>
</organism>
<dbReference type="Gene3D" id="3.40.50.720">
    <property type="entry name" value="NAD(P)-binding Rossmann-like Domain"/>
    <property type="match status" value="1"/>
</dbReference>
<proteinExistence type="inferred from homology"/>
<dbReference type="GO" id="GO:0032787">
    <property type="term" value="P:monocarboxylic acid metabolic process"/>
    <property type="evidence" value="ECO:0007669"/>
    <property type="project" value="UniProtKB-ARBA"/>
</dbReference>
<dbReference type="PRINTS" id="PR00081">
    <property type="entry name" value="GDHRDH"/>
</dbReference>
<dbReference type="InterPro" id="IPR050259">
    <property type="entry name" value="SDR"/>
</dbReference>
<evidence type="ECO:0000259" key="4">
    <source>
        <dbReference type="SMART" id="SM00822"/>
    </source>
</evidence>
<dbReference type="AlphaFoldDB" id="A0AAU1ZVJ4"/>
<comment type="similarity">
    <text evidence="1 3">Belongs to the short-chain dehydrogenases/reductases (SDR) family.</text>
</comment>
<dbReference type="PANTHER" id="PTHR42879:SF2">
    <property type="entry name" value="3-OXOACYL-[ACYL-CARRIER-PROTEIN] REDUCTASE FABG"/>
    <property type="match status" value="1"/>
</dbReference>
<name>A0AAU1ZVJ4_9ACTN</name>
<sequence length="260" mass="27372">MSADVGSEQGRPRVALVTGGSRGIGAAICRRLAGDGHSVHLVYRDAEDAAERVTKEITAAGRRVFAHRADVSDEAQVRRLVDTVAEQEDRVDVLVNNAGVIDDRLLALTRTSQWEHVIRVNLGGPFLMCRAVVPLMLERSWGRIINISSNSVRQPGPGQTSYAASKGGLEALTRGLAAEVGHKGIRVNTVAPGAIRTDMTADLAGRLGVGPEGAGWGVPEDIAGLVAFLAGDDADYIQGQTFTVDGGRQAMRARGSKSGA</sequence>
<dbReference type="InterPro" id="IPR002347">
    <property type="entry name" value="SDR_fam"/>
</dbReference>
<dbReference type="InterPro" id="IPR057326">
    <property type="entry name" value="KR_dom"/>
</dbReference>
<feature type="domain" description="Ketoreductase" evidence="4">
    <location>
        <begin position="13"/>
        <end position="193"/>
    </location>
</feature>
<dbReference type="EMBL" id="CP108222">
    <property type="protein sequence ID" value="WTT16428.1"/>
    <property type="molecule type" value="Genomic_DNA"/>
</dbReference>
<dbReference type="NCBIfam" id="NF009466">
    <property type="entry name" value="PRK12826.1-2"/>
    <property type="match status" value="1"/>
</dbReference>
<evidence type="ECO:0000313" key="5">
    <source>
        <dbReference type="EMBL" id="WTT16428.1"/>
    </source>
</evidence>
<dbReference type="SUPFAM" id="SSF51735">
    <property type="entry name" value="NAD(P)-binding Rossmann-fold domains"/>
    <property type="match status" value="1"/>
</dbReference>
<dbReference type="PANTHER" id="PTHR42879">
    <property type="entry name" value="3-OXOACYL-(ACYL-CARRIER-PROTEIN) REDUCTASE"/>
    <property type="match status" value="1"/>
</dbReference>
<evidence type="ECO:0000256" key="3">
    <source>
        <dbReference type="RuleBase" id="RU000363"/>
    </source>
</evidence>
<gene>
    <name evidence="5" type="ORF">OHA22_13300</name>
</gene>
<dbReference type="GO" id="GO:0016491">
    <property type="term" value="F:oxidoreductase activity"/>
    <property type="evidence" value="ECO:0007669"/>
    <property type="project" value="UniProtKB-KW"/>
</dbReference>
<dbReference type="FunFam" id="3.40.50.720:FF:000173">
    <property type="entry name" value="3-oxoacyl-[acyl-carrier protein] reductase"/>
    <property type="match status" value="1"/>
</dbReference>
<dbReference type="PRINTS" id="PR00080">
    <property type="entry name" value="SDRFAMILY"/>
</dbReference>
<dbReference type="InterPro" id="IPR036291">
    <property type="entry name" value="NAD(P)-bd_dom_sf"/>
</dbReference>
<reference evidence="5" key="1">
    <citation type="submission" date="2022-10" db="EMBL/GenBank/DDBJ databases">
        <title>The complete genomes of actinobacterial strains from the NBC collection.</title>
        <authorList>
            <person name="Joergensen T.S."/>
            <person name="Alvarez Arevalo M."/>
            <person name="Sterndorff E.B."/>
            <person name="Faurdal D."/>
            <person name="Vuksanovic O."/>
            <person name="Mourched A.-S."/>
            <person name="Charusanti P."/>
            <person name="Shaw S."/>
            <person name="Blin K."/>
            <person name="Weber T."/>
        </authorList>
    </citation>
    <scope>NUCLEOTIDE SEQUENCE</scope>
    <source>
        <strain evidence="5">NBC_00093</strain>
    </source>
</reference>
<keyword evidence="2" id="KW-0560">Oxidoreductase</keyword>